<organism evidence="3 4">
    <name type="scientific">Cerrena zonata</name>
    <dbReference type="NCBI Taxonomy" id="2478898"/>
    <lineage>
        <taxon>Eukaryota</taxon>
        <taxon>Fungi</taxon>
        <taxon>Dikarya</taxon>
        <taxon>Basidiomycota</taxon>
        <taxon>Agaricomycotina</taxon>
        <taxon>Agaricomycetes</taxon>
        <taxon>Polyporales</taxon>
        <taxon>Cerrenaceae</taxon>
        <taxon>Cerrena</taxon>
    </lineage>
</organism>
<dbReference type="EMBL" id="JASBNA010000001">
    <property type="protein sequence ID" value="KAK7696422.1"/>
    <property type="molecule type" value="Genomic_DNA"/>
</dbReference>
<dbReference type="InterPro" id="IPR037508">
    <property type="entry name" value="Msb1/Mug8"/>
</dbReference>
<evidence type="ECO:0000256" key="1">
    <source>
        <dbReference type="SAM" id="MobiDB-lite"/>
    </source>
</evidence>
<sequence length="250" mass="28034">MPSLFSRSRTASTPKKPTLEGLYDEFGRVTSRGSAKGSKVATPSLTPSRKEKKEKSRARTISSPAEPDPSEFTLPDGSFLPLNLEPPRYEPIIEEPSQEQKGPVDYGYLSYQRHVVLGLEELARLIDVVGNELGTRGLTTPFIFSALALDVSSHAVKRLIQAFLRTCGKPTAETDRLWREEAKFAGPQELGMCLRWGLARVVRIYGGQEVRGLLSYEMYEDWREAEAELNFPRHTLAHSSSLSLNFYAHF</sequence>
<dbReference type="Pfam" id="PF08101">
    <property type="entry name" value="Msb1-Mug8_dom"/>
    <property type="match status" value="1"/>
</dbReference>
<dbReference type="Proteomes" id="UP001385951">
    <property type="component" value="Unassembled WGS sequence"/>
</dbReference>
<evidence type="ECO:0000313" key="4">
    <source>
        <dbReference type="Proteomes" id="UP001385951"/>
    </source>
</evidence>
<reference evidence="3 4" key="1">
    <citation type="submission" date="2022-09" db="EMBL/GenBank/DDBJ databases">
        <authorList>
            <person name="Palmer J.M."/>
        </authorList>
    </citation>
    <scope>NUCLEOTIDE SEQUENCE [LARGE SCALE GENOMIC DNA]</scope>
    <source>
        <strain evidence="3 4">DSM 7382</strain>
    </source>
</reference>
<keyword evidence="4" id="KW-1185">Reference proteome</keyword>
<evidence type="ECO:0000259" key="2">
    <source>
        <dbReference type="Pfam" id="PF08101"/>
    </source>
</evidence>
<dbReference type="AlphaFoldDB" id="A0AAW0GVZ6"/>
<gene>
    <name evidence="3" type="ORF">QCA50_001079</name>
</gene>
<dbReference type="InterPro" id="IPR012965">
    <property type="entry name" value="Msb1/Mug8_dom"/>
</dbReference>
<feature type="domain" description="Meiotically up-regulated protein Msb1/Mug8" evidence="2">
    <location>
        <begin position="120"/>
        <end position="236"/>
    </location>
</feature>
<feature type="compositionally biased region" description="Polar residues" evidence="1">
    <location>
        <begin position="1"/>
        <end position="15"/>
    </location>
</feature>
<feature type="region of interest" description="Disordered" evidence="1">
    <location>
        <begin position="1"/>
        <end position="77"/>
    </location>
</feature>
<name>A0AAW0GVZ6_9APHY</name>
<dbReference type="PANTHER" id="PTHR28093">
    <property type="entry name" value="MORPHOGENESIS-RELATED PROTEIN MSB1"/>
    <property type="match status" value="1"/>
</dbReference>
<proteinExistence type="predicted"/>
<accession>A0AAW0GVZ6</accession>
<evidence type="ECO:0000313" key="3">
    <source>
        <dbReference type="EMBL" id="KAK7696422.1"/>
    </source>
</evidence>
<comment type="caution">
    <text evidence="3">The sequence shown here is derived from an EMBL/GenBank/DDBJ whole genome shotgun (WGS) entry which is preliminary data.</text>
</comment>
<dbReference type="PANTHER" id="PTHR28093:SF1">
    <property type="entry name" value="MORPHOGENESIS-RELATED PROTEIN MSB1"/>
    <property type="match status" value="1"/>
</dbReference>
<protein>
    <recommendedName>
        <fullName evidence="2">Meiotically up-regulated protein Msb1/Mug8 domain-containing protein</fullName>
    </recommendedName>
</protein>